<protein>
    <submittedName>
        <fullName evidence="7">FAD-binding oxidoreductase</fullName>
    </submittedName>
</protein>
<gene>
    <name evidence="7" type="ORF">I8D64_03490</name>
</gene>
<dbReference type="Gene3D" id="3.30.43.10">
    <property type="entry name" value="Uridine Diphospho-n-acetylenolpyruvylglucosamine Reductase, domain 2"/>
    <property type="match status" value="1"/>
</dbReference>
<keyword evidence="8" id="KW-1185">Reference proteome</keyword>
<dbReference type="InterPro" id="IPR006093">
    <property type="entry name" value="Oxy_OxRdtase_FAD_BS"/>
</dbReference>
<dbReference type="PANTHER" id="PTHR42973:SF39">
    <property type="entry name" value="FAD-BINDING PCMH-TYPE DOMAIN-CONTAINING PROTEIN"/>
    <property type="match status" value="1"/>
</dbReference>
<evidence type="ECO:0000256" key="4">
    <source>
        <dbReference type="ARBA" id="ARBA00022827"/>
    </source>
</evidence>
<dbReference type="PROSITE" id="PS51318">
    <property type="entry name" value="TAT"/>
    <property type="match status" value="1"/>
</dbReference>
<evidence type="ECO:0000313" key="7">
    <source>
        <dbReference type="EMBL" id="MBK0330459.1"/>
    </source>
</evidence>
<dbReference type="RefSeq" id="WP_200501069.1">
    <property type="nucleotide sequence ID" value="NZ_JAEDAJ010000001.1"/>
</dbReference>
<dbReference type="InterPro" id="IPR050416">
    <property type="entry name" value="FAD-linked_Oxidoreductase"/>
</dbReference>
<dbReference type="Proteomes" id="UP000612352">
    <property type="component" value="Unassembled WGS sequence"/>
</dbReference>
<evidence type="ECO:0000256" key="5">
    <source>
        <dbReference type="ARBA" id="ARBA00023002"/>
    </source>
</evidence>
<dbReference type="PROSITE" id="PS51387">
    <property type="entry name" value="FAD_PCMH"/>
    <property type="match status" value="1"/>
</dbReference>
<dbReference type="Pfam" id="PF01565">
    <property type="entry name" value="FAD_binding_4"/>
    <property type="match status" value="1"/>
</dbReference>
<dbReference type="PROSITE" id="PS00862">
    <property type="entry name" value="OX2_COVAL_FAD"/>
    <property type="match status" value="1"/>
</dbReference>
<feature type="domain" description="FAD-binding PCMH-type" evidence="6">
    <location>
        <begin position="74"/>
        <end position="246"/>
    </location>
</feature>
<name>A0ABS1B730_9MICO</name>
<comment type="caution">
    <text evidence="7">The sequence shown here is derived from an EMBL/GenBank/DDBJ whole genome shotgun (WGS) entry which is preliminary data.</text>
</comment>
<comment type="cofactor">
    <cofactor evidence="1">
        <name>FAD</name>
        <dbReference type="ChEBI" id="CHEBI:57692"/>
    </cofactor>
</comment>
<dbReference type="Gene3D" id="3.30.465.10">
    <property type="match status" value="1"/>
</dbReference>
<dbReference type="InterPro" id="IPR036318">
    <property type="entry name" value="FAD-bd_PCMH-like_sf"/>
</dbReference>
<dbReference type="Gene3D" id="3.40.462.20">
    <property type="match status" value="1"/>
</dbReference>
<dbReference type="InterPro" id="IPR016166">
    <property type="entry name" value="FAD-bd_PCMH"/>
</dbReference>
<dbReference type="SUPFAM" id="SSF56176">
    <property type="entry name" value="FAD-binding/transporter-associated domain-like"/>
    <property type="match status" value="1"/>
</dbReference>
<evidence type="ECO:0000313" key="8">
    <source>
        <dbReference type="Proteomes" id="UP000612352"/>
    </source>
</evidence>
<dbReference type="EMBL" id="JAEDAJ010000001">
    <property type="protein sequence ID" value="MBK0330459.1"/>
    <property type="molecule type" value="Genomic_DNA"/>
</dbReference>
<evidence type="ECO:0000256" key="3">
    <source>
        <dbReference type="ARBA" id="ARBA00022630"/>
    </source>
</evidence>
<evidence type="ECO:0000256" key="2">
    <source>
        <dbReference type="ARBA" id="ARBA00005466"/>
    </source>
</evidence>
<proteinExistence type="inferred from homology"/>
<evidence type="ECO:0000259" key="6">
    <source>
        <dbReference type="PROSITE" id="PS51387"/>
    </source>
</evidence>
<comment type="similarity">
    <text evidence="2">Belongs to the oxygen-dependent FAD-linked oxidoreductase family.</text>
</comment>
<keyword evidence="4" id="KW-0274">FAD</keyword>
<keyword evidence="3" id="KW-0285">Flavoprotein</keyword>
<accession>A0ABS1B730</accession>
<reference evidence="7 8" key="1">
    <citation type="submission" date="2020-12" db="EMBL/GenBank/DDBJ databases">
        <title>Brachybacterium sp. MASK1Z-5, whole genome shotgun sequence.</title>
        <authorList>
            <person name="Tuo L."/>
        </authorList>
    </citation>
    <scope>NUCLEOTIDE SEQUENCE [LARGE SCALE GENOMIC DNA]</scope>
    <source>
        <strain evidence="7 8">MASK1Z-5</strain>
    </source>
</reference>
<organism evidence="7 8">
    <name type="scientific">Brachybacterium halotolerans</name>
    <dbReference type="NCBI Taxonomy" id="2795215"/>
    <lineage>
        <taxon>Bacteria</taxon>
        <taxon>Bacillati</taxon>
        <taxon>Actinomycetota</taxon>
        <taxon>Actinomycetes</taxon>
        <taxon>Micrococcales</taxon>
        <taxon>Dermabacteraceae</taxon>
        <taxon>Brachybacterium</taxon>
    </lineage>
</organism>
<keyword evidence="5" id="KW-0560">Oxidoreductase</keyword>
<dbReference type="InterPro" id="IPR006094">
    <property type="entry name" value="Oxid_FAD_bind_N"/>
</dbReference>
<evidence type="ECO:0000256" key="1">
    <source>
        <dbReference type="ARBA" id="ARBA00001974"/>
    </source>
</evidence>
<dbReference type="InterPro" id="IPR016167">
    <property type="entry name" value="FAD-bd_PCMH_sub1"/>
</dbReference>
<dbReference type="PANTHER" id="PTHR42973">
    <property type="entry name" value="BINDING OXIDOREDUCTASE, PUTATIVE (AFU_ORTHOLOGUE AFUA_1G17690)-RELATED"/>
    <property type="match status" value="1"/>
</dbReference>
<dbReference type="InterPro" id="IPR016169">
    <property type="entry name" value="FAD-bd_PCMH_sub2"/>
</dbReference>
<sequence>MRSLNRRELLGGGIGLAAATAATFASTAPVLAEGSAKGLGPKNWKALDEELRGSVLLPDDHDYAADKKLFNPAFDSRSPTAVIRPRSRADVERVMEFARVHGLKVSARGGGHSYVGASATDSTVTLDMRDYHGLSYSASTKHVTVQAGADLYSVHEALSAHDRMIPTGTCPTVGVVGLALGGGIGVDTRRYGTTSDSLVSAHVVLPDGRTVVASADSRPDLFWALRGGGGGLNGVVTDLTFATHPIHAQASFALVFPASAATKVITGWASWLKSSGGSRWASVKISTDGHGTMKVNVIGVAYADDARDAVNSLAKATGTRPDSATYKSRSHMDLVDYLGGGSTSDREIFAAGTDVLRSVGSSTAEAIVAAVKKRSTSGQKTAAILDPLDGAVHDVKRSGTAFPWRSQTASLQWYASLTSTSGLTSARSWVEASHKGVASASSGGYVNYLEPGDTAKRCFADNAAKLAQIRSHYDPSHRITCGLEV</sequence>
<dbReference type="InterPro" id="IPR006311">
    <property type="entry name" value="TAT_signal"/>
</dbReference>